<evidence type="ECO:0000256" key="1">
    <source>
        <dbReference type="ARBA" id="ARBA00022723"/>
    </source>
</evidence>
<dbReference type="InterPro" id="IPR000306">
    <property type="entry name" value="Znf_FYVE"/>
</dbReference>
<dbReference type="Gene3D" id="3.30.40.10">
    <property type="entry name" value="Zinc/RING finger domain, C3HC4 (zinc finger)"/>
    <property type="match status" value="2"/>
</dbReference>
<dbReference type="PANTHER" id="PTHR23164:SF30">
    <property type="entry name" value="EARLY ENDOSOME ANTIGEN 1"/>
    <property type="match status" value="1"/>
</dbReference>
<evidence type="ECO:0000313" key="7">
    <source>
        <dbReference type="Proteomes" id="UP000663699"/>
    </source>
</evidence>
<dbReference type="Gene3D" id="4.10.860.20">
    <property type="entry name" value="Rabenosyn, Rab binding domain"/>
    <property type="match status" value="1"/>
</dbReference>
<dbReference type="Pfam" id="PF01363">
    <property type="entry name" value="FYVE"/>
    <property type="match status" value="2"/>
</dbReference>
<dbReference type="AlphaFoldDB" id="A0A899FYM8"/>
<dbReference type="SUPFAM" id="SSF140125">
    <property type="entry name" value="Rabenosyn-5 Rab-binding domain-like"/>
    <property type="match status" value="1"/>
</dbReference>
<dbReference type="PANTHER" id="PTHR23164">
    <property type="entry name" value="EARLY ENDOSOME ANTIGEN 1"/>
    <property type="match status" value="1"/>
</dbReference>
<dbReference type="InterPro" id="IPR021565">
    <property type="entry name" value="Rbsn_Rab-bd"/>
</dbReference>
<name>A0A899FYM8_9ASCO</name>
<dbReference type="SMART" id="SM00064">
    <property type="entry name" value="FYVE"/>
    <property type="match status" value="2"/>
</dbReference>
<feature type="domain" description="FYVE-type" evidence="5">
    <location>
        <begin position="106"/>
        <end position="162"/>
    </location>
</feature>
<dbReference type="CDD" id="cd15737">
    <property type="entry name" value="FYVE2_Vac1p_like"/>
    <property type="match status" value="1"/>
</dbReference>
<evidence type="ECO:0000313" key="6">
    <source>
        <dbReference type="EMBL" id="QSL66911.1"/>
    </source>
</evidence>
<keyword evidence="3" id="KW-0862">Zinc</keyword>
<dbReference type="InterPro" id="IPR011011">
    <property type="entry name" value="Znf_FYVE_PHD"/>
</dbReference>
<evidence type="ECO:0000256" key="2">
    <source>
        <dbReference type="ARBA" id="ARBA00022771"/>
    </source>
</evidence>
<keyword evidence="2 4" id="KW-0863">Zinc-finger</keyword>
<sequence>MQNEMIRSEYRGVLYCPVCNKISKDLYELNVHLDENHFDVAEKQKETVKSWLMKKVDEAKQLASIVVTQHYLHKEEFELNENQVETEVTREHWQIEENALCFFESCRKSLVSKGERVNCRKCGKLFCNAHTTYQIKLSQNAQHDPDHGIWCRVCKNCYEERKGYMDANGPVVDYFPEFKHFRTQAVDKMNLHANRLEKRVLNLFELAALDSKNEPATNSFYKLINSFKSRKRALEQSIVSWEDDFSVIHCPICKYSFNYTNKKHHCRLCGKIICANLKTKCSSVVQLNMKSRCLNAFDSKIVDKNSTNASIYSDWSIRICKNCRRIIFSRKEFSNCLLKPPQLVSLYTELSTLRYKIETLLAHQKRIDEIALIREKILETFFQYDELSKNISQLTTKSSTMKSLQIEIHSEAKRFLQQRMLSLQFVPNLMKKDNNRTNKMMHFPRLNEKKYLELEILEEQRHQVQNWIKDASKRRKYDEVGVLLDNMNMLSLEIEKIQAQVDEFSPSFERKTYSS</sequence>
<feature type="domain" description="FYVE-type" evidence="5">
    <location>
        <begin position="244"/>
        <end position="323"/>
    </location>
</feature>
<dbReference type="OrthoDB" id="166134at2759"/>
<dbReference type="InterPro" id="IPR036531">
    <property type="entry name" value="Rbsn_Rab-bd_sf"/>
</dbReference>
<dbReference type="EMBL" id="CP054546">
    <property type="protein sequence ID" value="QSL66911.1"/>
    <property type="molecule type" value="Genomic_DNA"/>
</dbReference>
<keyword evidence="7" id="KW-1185">Reference proteome</keyword>
<proteinExistence type="predicted"/>
<organism evidence="6 7">
    <name type="scientific">Pneumocystis wakefieldiae</name>
    <dbReference type="NCBI Taxonomy" id="38082"/>
    <lineage>
        <taxon>Eukaryota</taxon>
        <taxon>Fungi</taxon>
        <taxon>Dikarya</taxon>
        <taxon>Ascomycota</taxon>
        <taxon>Taphrinomycotina</taxon>
        <taxon>Pneumocystomycetes</taxon>
        <taxon>Pneumocystaceae</taxon>
        <taxon>Pneumocystis</taxon>
    </lineage>
</organism>
<dbReference type="PROSITE" id="PS50178">
    <property type="entry name" value="ZF_FYVE"/>
    <property type="match status" value="2"/>
</dbReference>
<evidence type="ECO:0000256" key="4">
    <source>
        <dbReference type="PROSITE-ProRule" id="PRU00091"/>
    </source>
</evidence>
<protein>
    <recommendedName>
        <fullName evidence="5">FYVE-type domain-containing protein</fullName>
    </recommendedName>
</protein>
<dbReference type="CDD" id="cd15761">
    <property type="entry name" value="FYVE1_Vac1p_like"/>
    <property type="match status" value="1"/>
</dbReference>
<dbReference type="SUPFAM" id="SSF57903">
    <property type="entry name" value="FYVE/PHD zinc finger"/>
    <property type="match status" value="2"/>
</dbReference>
<dbReference type="InterPro" id="IPR013083">
    <property type="entry name" value="Znf_RING/FYVE/PHD"/>
</dbReference>
<dbReference type="GO" id="GO:0008270">
    <property type="term" value="F:zinc ion binding"/>
    <property type="evidence" value="ECO:0007669"/>
    <property type="project" value="UniProtKB-KW"/>
</dbReference>
<evidence type="ECO:0000256" key="3">
    <source>
        <dbReference type="ARBA" id="ARBA00022833"/>
    </source>
</evidence>
<evidence type="ECO:0000259" key="5">
    <source>
        <dbReference type="PROSITE" id="PS50178"/>
    </source>
</evidence>
<accession>A0A899FYM8</accession>
<gene>
    <name evidence="6" type="ORF">MERGE_001298</name>
</gene>
<dbReference type="InterPro" id="IPR017455">
    <property type="entry name" value="Znf_FYVE-rel"/>
</dbReference>
<dbReference type="Proteomes" id="UP000663699">
    <property type="component" value="Chromosome 15"/>
</dbReference>
<keyword evidence="1" id="KW-0479">Metal-binding</keyword>
<reference evidence="6" key="1">
    <citation type="submission" date="2020-06" db="EMBL/GenBank/DDBJ databases">
        <title>Genomes of multiple members of Pneumocystis genus reveal paths to human pathogen Pneumocystis jirovecii.</title>
        <authorList>
            <person name="Cisse O.H."/>
            <person name="Ma L."/>
            <person name="Dekker J."/>
            <person name="Khil P."/>
            <person name="Jo J."/>
            <person name="Brenchley J."/>
            <person name="Blair R."/>
            <person name="Pahar B."/>
            <person name="Chabe M."/>
            <person name="Van Rompay K.A."/>
            <person name="Keesler R."/>
            <person name="Sukura A."/>
            <person name="Hirsch V."/>
            <person name="Kutty G."/>
            <person name="Liu Y."/>
            <person name="Peng L."/>
            <person name="Chen J."/>
            <person name="Song J."/>
            <person name="Weissenbacher-Lang C."/>
            <person name="Xu J."/>
            <person name="Upham N.S."/>
            <person name="Stajich J.E."/>
            <person name="Cuomo C.A."/>
            <person name="Cushion M.T."/>
            <person name="Kovacs J.A."/>
        </authorList>
    </citation>
    <scope>NUCLEOTIDE SEQUENCE</scope>
    <source>
        <strain evidence="6">2A</strain>
    </source>
</reference>
<dbReference type="Pfam" id="PF11464">
    <property type="entry name" value="Rbsn"/>
    <property type="match status" value="1"/>
</dbReference>